<proteinExistence type="predicted"/>
<name>A0A0J9SVR2_PLAV1</name>
<feature type="region of interest" description="Disordered" evidence="1">
    <location>
        <begin position="559"/>
        <end position="609"/>
    </location>
</feature>
<feature type="region of interest" description="Disordered" evidence="1">
    <location>
        <begin position="1"/>
        <end position="151"/>
    </location>
</feature>
<reference evidence="2 3" key="1">
    <citation type="submission" date="2011-08" db="EMBL/GenBank/DDBJ databases">
        <title>The Genome Sequence of Plasmodium vivax Brazil I.</title>
        <authorList>
            <consortium name="The Broad Institute Genome Sequencing Platform"/>
            <consortium name="The Broad Institute Genome Sequencing Center for Infectious Disease"/>
            <person name="Neafsey D."/>
            <person name="Carlton J."/>
            <person name="Barnwell J."/>
            <person name="Collins W."/>
            <person name="Escalante A."/>
            <person name="Mullikin J."/>
            <person name="Saul A."/>
            <person name="Guigo R."/>
            <person name="Camara F."/>
            <person name="Young S.K."/>
            <person name="Zeng Q."/>
            <person name="Gargeya S."/>
            <person name="Fitzgerald M."/>
            <person name="Haas B."/>
            <person name="Abouelleil A."/>
            <person name="Alvarado L."/>
            <person name="Arachchi H.M."/>
            <person name="Berlin A."/>
            <person name="Brown A."/>
            <person name="Chapman S.B."/>
            <person name="Chen Z."/>
            <person name="Dunbar C."/>
            <person name="Freedman E."/>
            <person name="Gearin G."/>
            <person name="Gellesch M."/>
            <person name="Goldberg J."/>
            <person name="Griggs A."/>
            <person name="Gujja S."/>
            <person name="Heiman D."/>
            <person name="Howarth C."/>
            <person name="Larson L."/>
            <person name="Lui A."/>
            <person name="MacDonald P.J.P."/>
            <person name="Montmayeur A."/>
            <person name="Murphy C."/>
            <person name="Neiman D."/>
            <person name="Pearson M."/>
            <person name="Priest M."/>
            <person name="Roberts A."/>
            <person name="Saif S."/>
            <person name="Shea T."/>
            <person name="Shenoy N."/>
            <person name="Sisk P."/>
            <person name="Stolte C."/>
            <person name="Sykes S."/>
            <person name="Wortman J."/>
            <person name="Nusbaum C."/>
            <person name="Birren B."/>
        </authorList>
    </citation>
    <scope>NUCLEOTIDE SEQUENCE [LARGE SCALE GENOMIC DNA]</scope>
    <source>
        <strain evidence="2 3">Brazil I</strain>
    </source>
</reference>
<dbReference type="SUPFAM" id="SSF50978">
    <property type="entry name" value="WD40 repeat-like"/>
    <property type="match status" value="1"/>
</dbReference>
<gene>
    <name evidence="2" type="ORF">PVBG_01741</name>
</gene>
<protein>
    <submittedName>
        <fullName evidence="2">Uncharacterized protein</fullName>
    </submittedName>
</protein>
<feature type="region of interest" description="Disordered" evidence="1">
    <location>
        <begin position="450"/>
        <end position="483"/>
    </location>
</feature>
<feature type="compositionally biased region" description="Basic and acidic residues" evidence="1">
    <location>
        <begin position="871"/>
        <end position="886"/>
    </location>
</feature>
<organism evidence="2 3">
    <name type="scientific">Plasmodium vivax (strain Brazil I)</name>
    <dbReference type="NCBI Taxonomy" id="1033975"/>
    <lineage>
        <taxon>Eukaryota</taxon>
        <taxon>Sar</taxon>
        <taxon>Alveolata</taxon>
        <taxon>Apicomplexa</taxon>
        <taxon>Aconoidasida</taxon>
        <taxon>Haemosporida</taxon>
        <taxon>Plasmodiidae</taxon>
        <taxon>Plasmodium</taxon>
        <taxon>Plasmodium (Plasmodium)</taxon>
    </lineage>
</organism>
<sequence length="1146" mass="129614">MEMRKRKPKVASADEIYEYPSFFRKRQERKGRSSKNGRNGQNGRSGGVGEDADGAPAEGHKREDGRIGDPPGGVPSDKLAADGVVHEMEDFLGGVQNERSGRRRRDKGAKLSGDYHSGDYPSGVPNCAEEQSSIHEDEDEDHMDNDEGKLSDEWDDQQEHYTDDSLFDLSSQNALYKPRNYECRKKKKKMNHEAKRLVEKEKCGKGKRKKLKNTLSDRFRSFVDEGHSLHYDVDLFHHLSCLSERKSDPLDWQGDQGAHALISSIIDELVKKTHQKRERKDPSVKTNQQCSHNSNAAVKGHHNQNDINIKERISFEQIKNYDETNLRHMFFMENINIDYNGRKVQLSPFESTIIGETAVAMGSGRVSLTKRKKSNAKKEINRSKCVNHGNSSPCGGVQQLKVCVNRRMDNLLSSHICLNDHHFSLNSEGIQFLYFLLLCDWLYGGSHANGEDNSEKGTRRNHSQGEEQNDVDGALEKPHGDDPPCGYFNWKKIMTNMEAEMEKMGQEQNIFLSLCAPVIHLDFSGGVNFVDCLKEVLEGSLPNGVATFDNDRVVMPSYKSDGLRTRGRKQAQRGHDWEDPIQNEQKDPLLHDRGDPSLQEQDPLLPDREDPLPHHLMDDLLKICAQMFEGSFLAVSTCSYLNSYMFLSSEKRSRNFIFIFFVSPCCSKPLLFDIVEVSHMCKKVEWVKLPGEISGEVGGEVCLQKSSGRDSGDAPKERTANGRRLHLHLLLCLVGNEVSIYAIPKQHLLPKLYDSAKNEPPPVESTEYIKQKIADTKFEKVFSYHDEEALADFSYTICVQDNQRFLKIALTFNSTRVKVLSVYLREISRHAKITHFIEREETTNACVHTCADYLLSHFKNPLGGGSGVEKGASHRGEAPLEREPLHPNELPQSGKDTHCVAFHEDILHLQQGIISVCSFYPCLNSYLLCVSSKEGEMTIIDIGSNKELYFFKRKTESVTHMRWYENSCLSFGQEKGCIIHLFEGKYFLNIDKDWTSQIDIICIHSCLLNDMHLFLFDDGTVLRGKLKGNLSKVKISELFLWKTPNFQLDPEVLLSISEEKGDETECVARILLYEYLQGLQSIFRNGVKIGKSKAVEANAREKTIALTPRCVSIANMGPKYLIAYGNGSGLIHVFSREKGPDANGAG</sequence>
<evidence type="ECO:0000313" key="3">
    <source>
        <dbReference type="Proteomes" id="UP000053327"/>
    </source>
</evidence>
<evidence type="ECO:0000313" key="2">
    <source>
        <dbReference type="EMBL" id="KMZ86217.1"/>
    </source>
</evidence>
<dbReference type="InterPro" id="IPR036322">
    <property type="entry name" value="WD40_repeat_dom_sf"/>
</dbReference>
<accession>A0A0J9SVR2</accession>
<feature type="region of interest" description="Disordered" evidence="1">
    <location>
        <begin position="866"/>
        <end position="888"/>
    </location>
</feature>
<dbReference type="Proteomes" id="UP000053327">
    <property type="component" value="Unassembled WGS sequence"/>
</dbReference>
<feature type="compositionally biased region" description="Basic and acidic residues" evidence="1">
    <location>
        <begin position="58"/>
        <end position="67"/>
    </location>
</feature>
<dbReference type="OrthoDB" id="378169at2759"/>
<evidence type="ECO:0000256" key="1">
    <source>
        <dbReference type="SAM" id="MobiDB-lite"/>
    </source>
</evidence>
<dbReference type="EMBL" id="KQ234824">
    <property type="protein sequence ID" value="KMZ86217.1"/>
    <property type="molecule type" value="Genomic_DNA"/>
</dbReference>
<feature type="compositionally biased region" description="Basic residues" evidence="1">
    <location>
        <begin position="23"/>
        <end position="35"/>
    </location>
</feature>
<feature type="compositionally biased region" description="Basic and acidic residues" evidence="1">
    <location>
        <begin position="573"/>
        <end position="595"/>
    </location>
</feature>
<dbReference type="AlphaFoldDB" id="A0A0J9SVR2"/>